<organism evidence="1 2">
    <name type="scientific">Schleiferilactobacillus harbinensis DSM 16991</name>
    <dbReference type="NCBI Taxonomy" id="1122147"/>
    <lineage>
        <taxon>Bacteria</taxon>
        <taxon>Bacillati</taxon>
        <taxon>Bacillota</taxon>
        <taxon>Bacilli</taxon>
        <taxon>Lactobacillales</taxon>
        <taxon>Lactobacillaceae</taxon>
        <taxon>Schleiferilactobacillus</taxon>
    </lineage>
</organism>
<dbReference type="PANTHER" id="PTHR40056">
    <property type="entry name" value="HYPOTHETICAL CYTOSOLIC PROTEIN"/>
    <property type="match status" value="1"/>
</dbReference>
<reference evidence="1 2" key="1">
    <citation type="journal article" date="2015" name="Genome Announc.">
        <title>Expanding the biotechnology potential of lactobacilli through comparative genomics of 213 strains and associated genera.</title>
        <authorList>
            <person name="Sun Z."/>
            <person name="Harris H.M."/>
            <person name="McCann A."/>
            <person name="Guo C."/>
            <person name="Argimon S."/>
            <person name="Zhang W."/>
            <person name="Yang X."/>
            <person name="Jeffery I.B."/>
            <person name="Cooney J.C."/>
            <person name="Kagawa T.F."/>
            <person name="Liu W."/>
            <person name="Song Y."/>
            <person name="Salvetti E."/>
            <person name="Wrobel A."/>
            <person name="Rasinkangas P."/>
            <person name="Parkhill J."/>
            <person name="Rea M.C."/>
            <person name="O'Sullivan O."/>
            <person name="Ritari J."/>
            <person name="Douillard F.P."/>
            <person name="Paul Ross R."/>
            <person name="Yang R."/>
            <person name="Briner A.E."/>
            <person name="Felis G.E."/>
            <person name="de Vos W.M."/>
            <person name="Barrangou R."/>
            <person name="Klaenhammer T.R."/>
            <person name="Caufield P.W."/>
            <person name="Cui Y."/>
            <person name="Zhang H."/>
            <person name="O'Toole P.W."/>
        </authorList>
    </citation>
    <scope>NUCLEOTIDE SEQUENCE [LARGE SCALE GENOMIC DNA]</scope>
    <source>
        <strain evidence="1 2">DSM 16991</strain>
    </source>
</reference>
<dbReference type="PANTHER" id="PTHR40056:SF1">
    <property type="entry name" value="DUF1836 DOMAIN-CONTAINING PROTEIN"/>
    <property type="match status" value="1"/>
</dbReference>
<dbReference type="AlphaFoldDB" id="A0A0R1XB51"/>
<dbReference type="OrthoDB" id="3191472at2"/>
<name>A0A0R1XB51_9LACO</name>
<evidence type="ECO:0000313" key="1">
    <source>
        <dbReference type="EMBL" id="KRM27368.1"/>
    </source>
</evidence>
<dbReference type="Pfam" id="PF08876">
    <property type="entry name" value="DUF1836"/>
    <property type="match status" value="1"/>
</dbReference>
<dbReference type="InterPro" id="IPR014975">
    <property type="entry name" value="DUF1836"/>
</dbReference>
<dbReference type="EMBL" id="AZFW01000050">
    <property type="protein sequence ID" value="KRM27368.1"/>
    <property type="molecule type" value="Genomic_DNA"/>
</dbReference>
<protein>
    <recommendedName>
        <fullName evidence="3">DUF1836 domain-containing protein</fullName>
    </recommendedName>
</protein>
<sequence length="163" mass="17987">MPLFADLSDIGLYMDQVISETNRYTMMVTGTEVTKSMVNSYVKQGLVSRPDKKRYGRTQLAQIILVTLLKTLYSLDVVHHYLTTLTAELSWEEAYDLWVRAYNAQAAAETDAAVPLTTPTAQSASPAVRELVHLATKALVAQRVSDALVQAMYTDADTGPAEK</sequence>
<evidence type="ECO:0000313" key="2">
    <source>
        <dbReference type="Proteomes" id="UP000050949"/>
    </source>
</evidence>
<gene>
    <name evidence="1" type="ORF">FC91_GL002577</name>
</gene>
<accession>A0A0R1XB51</accession>
<proteinExistence type="predicted"/>
<comment type="caution">
    <text evidence="1">The sequence shown here is derived from an EMBL/GenBank/DDBJ whole genome shotgun (WGS) entry which is preliminary data.</text>
</comment>
<dbReference type="Proteomes" id="UP000050949">
    <property type="component" value="Unassembled WGS sequence"/>
</dbReference>
<evidence type="ECO:0008006" key="3">
    <source>
        <dbReference type="Google" id="ProtNLM"/>
    </source>
</evidence>
<dbReference type="eggNOG" id="COG0789">
    <property type="taxonomic scope" value="Bacteria"/>
</dbReference>
<dbReference type="PATRIC" id="fig|1122147.4.peg.2658"/>
<dbReference type="RefSeq" id="WP_051225108.1">
    <property type="nucleotide sequence ID" value="NZ_AUEH01000005.1"/>
</dbReference>